<keyword evidence="3" id="KW-1185">Reference proteome</keyword>
<dbReference type="Proteomes" id="UP000694941">
    <property type="component" value="Unplaced"/>
</dbReference>
<gene>
    <name evidence="4" type="primary">LOC106468122</name>
</gene>
<protein>
    <submittedName>
        <fullName evidence="4">Opioid growth factor receptor-like protein 1</fullName>
    </submittedName>
</protein>
<name>A0ABM1BKT8_LIMPO</name>
<dbReference type="Pfam" id="PF04664">
    <property type="entry name" value="OGFr_N"/>
    <property type="match status" value="1"/>
</dbReference>
<dbReference type="PANTHER" id="PTHR14015">
    <property type="entry name" value="OPIOID GROWTH FACTOR RECEPTOR OGFR ZETA-TYPE OPIOID RECEPTOR"/>
    <property type="match status" value="1"/>
</dbReference>
<dbReference type="InterPro" id="IPR039574">
    <property type="entry name" value="OGFr"/>
</dbReference>
<evidence type="ECO:0000313" key="3">
    <source>
        <dbReference type="Proteomes" id="UP000694941"/>
    </source>
</evidence>
<feature type="domain" description="Opioid growth factor receptor (OGFr) conserved" evidence="2">
    <location>
        <begin position="1"/>
        <end position="191"/>
    </location>
</feature>
<dbReference type="PANTHER" id="PTHR14015:SF2">
    <property type="entry name" value="OPIOID GROWTH FACTOR RECEPTOR (OGFR) CONSERVED DOMAIN-CONTAINING PROTEIN"/>
    <property type="match status" value="1"/>
</dbReference>
<evidence type="ECO:0000256" key="1">
    <source>
        <dbReference type="ARBA" id="ARBA00010365"/>
    </source>
</evidence>
<dbReference type="InterPro" id="IPR006757">
    <property type="entry name" value="OGF_rcpt"/>
</dbReference>
<dbReference type="RefSeq" id="XP_013783988.1">
    <property type="nucleotide sequence ID" value="XM_013928534.2"/>
</dbReference>
<sequence>MDNYLFYSNQIPMRPDGLYIEEILKNWFGDYDKLEYTHSYIQWLFPIRKKGLNAEAQALQLHEAKAIKSDPQIRDRILGAYNMMLDFYGIELVNKLTGEVKRGNNWEERVKSLNKYLHNYLRITRILKFLGEVGFEEFKCPLVEFLLLECLKEKSLTEAKISLRDYWTCVLRNEADRTYILRLLNQFWPNYESF</sequence>
<evidence type="ECO:0000259" key="2">
    <source>
        <dbReference type="Pfam" id="PF04664"/>
    </source>
</evidence>
<comment type="similarity">
    <text evidence="1">Belongs to the opioid growth factor receptor family.</text>
</comment>
<accession>A0ABM1BKT8</accession>
<organism evidence="3 4">
    <name type="scientific">Limulus polyphemus</name>
    <name type="common">Atlantic horseshoe crab</name>
    <dbReference type="NCBI Taxonomy" id="6850"/>
    <lineage>
        <taxon>Eukaryota</taxon>
        <taxon>Metazoa</taxon>
        <taxon>Ecdysozoa</taxon>
        <taxon>Arthropoda</taxon>
        <taxon>Chelicerata</taxon>
        <taxon>Merostomata</taxon>
        <taxon>Xiphosura</taxon>
        <taxon>Limulidae</taxon>
        <taxon>Limulus</taxon>
    </lineage>
</organism>
<dbReference type="GeneID" id="106468122"/>
<evidence type="ECO:0000313" key="4">
    <source>
        <dbReference type="RefSeq" id="XP_013783988.1"/>
    </source>
</evidence>
<reference evidence="4" key="1">
    <citation type="submission" date="2025-08" db="UniProtKB">
        <authorList>
            <consortium name="RefSeq"/>
        </authorList>
    </citation>
    <scope>IDENTIFICATION</scope>
    <source>
        <tissue evidence="4">Muscle</tissue>
    </source>
</reference>
<proteinExistence type="inferred from homology"/>